<sequence length="81" mass="9617">MRNGWPRFRIRIVESVHDHHVQDPHQHDRERQFRVSRPEYYRRQQLTVKSDVYSFGVVLCEVFVRKTSCGACSGEEANELG</sequence>
<accession>A0A498KSV5</accession>
<organism evidence="2 3">
    <name type="scientific">Malus domestica</name>
    <name type="common">Apple</name>
    <name type="synonym">Pyrus malus</name>
    <dbReference type="NCBI Taxonomy" id="3750"/>
    <lineage>
        <taxon>Eukaryota</taxon>
        <taxon>Viridiplantae</taxon>
        <taxon>Streptophyta</taxon>
        <taxon>Embryophyta</taxon>
        <taxon>Tracheophyta</taxon>
        <taxon>Spermatophyta</taxon>
        <taxon>Magnoliopsida</taxon>
        <taxon>eudicotyledons</taxon>
        <taxon>Gunneridae</taxon>
        <taxon>Pentapetalae</taxon>
        <taxon>rosids</taxon>
        <taxon>fabids</taxon>
        <taxon>Rosales</taxon>
        <taxon>Rosaceae</taxon>
        <taxon>Amygdaloideae</taxon>
        <taxon>Maleae</taxon>
        <taxon>Malus</taxon>
    </lineage>
</organism>
<reference evidence="2 3" key="1">
    <citation type="submission" date="2018-10" db="EMBL/GenBank/DDBJ databases">
        <title>A high-quality apple genome assembly.</title>
        <authorList>
            <person name="Hu J."/>
        </authorList>
    </citation>
    <scope>NUCLEOTIDE SEQUENCE [LARGE SCALE GENOMIC DNA]</scope>
    <source>
        <strain evidence="3">cv. HFTH1</strain>
        <tissue evidence="2">Young leaf</tissue>
    </source>
</reference>
<evidence type="ECO:0000259" key="1">
    <source>
        <dbReference type="Pfam" id="PF07714"/>
    </source>
</evidence>
<dbReference type="GO" id="GO:0004672">
    <property type="term" value="F:protein kinase activity"/>
    <property type="evidence" value="ECO:0007669"/>
    <property type="project" value="InterPro"/>
</dbReference>
<dbReference type="InterPro" id="IPR001245">
    <property type="entry name" value="Ser-Thr/Tyr_kinase_cat_dom"/>
</dbReference>
<dbReference type="Gene3D" id="1.10.510.10">
    <property type="entry name" value="Transferase(Phosphotransferase) domain 1"/>
    <property type="match status" value="1"/>
</dbReference>
<comment type="caution">
    <text evidence="2">The sequence shown here is derived from an EMBL/GenBank/DDBJ whole genome shotgun (WGS) entry which is preliminary data.</text>
</comment>
<feature type="domain" description="Serine-threonine/tyrosine-protein kinase catalytic" evidence="1">
    <location>
        <begin position="27"/>
        <end position="65"/>
    </location>
</feature>
<evidence type="ECO:0000313" key="3">
    <source>
        <dbReference type="Proteomes" id="UP000290289"/>
    </source>
</evidence>
<dbReference type="SUPFAM" id="SSF56112">
    <property type="entry name" value="Protein kinase-like (PK-like)"/>
    <property type="match status" value="1"/>
</dbReference>
<dbReference type="Proteomes" id="UP000290289">
    <property type="component" value="Unassembled WGS sequence"/>
</dbReference>
<dbReference type="EMBL" id="RDQH01000322">
    <property type="protein sequence ID" value="RXI09524.1"/>
    <property type="molecule type" value="Genomic_DNA"/>
</dbReference>
<name>A0A498KSV5_MALDO</name>
<dbReference type="InterPro" id="IPR011009">
    <property type="entry name" value="Kinase-like_dom_sf"/>
</dbReference>
<evidence type="ECO:0000313" key="2">
    <source>
        <dbReference type="EMBL" id="RXI09524.1"/>
    </source>
</evidence>
<gene>
    <name evidence="2" type="ORF">DVH24_006201</name>
</gene>
<proteinExistence type="predicted"/>
<keyword evidence="3" id="KW-1185">Reference proteome</keyword>
<protein>
    <recommendedName>
        <fullName evidence="1">Serine-threonine/tyrosine-protein kinase catalytic domain-containing protein</fullName>
    </recommendedName>
</protein>
<dbReference type="Pfam" id="PF07714">
    <property type="entry name" value="PK_Tyr_Ser-Thr"/>
    <property type="match status" value="1"/>
</dbReference>
<dbReference type="AlphaFoldDB" id="A0A498KSV5"/>